<keyword evidence="3 5" id="KW-1133">Transmembrane helix</keyword>
<evidence type="ECO:0000313" key="8">
    <source>
        <dbReference type="Proteomes" id="UP001597128"/>
    </source>
</evidence>
<accession>A0ABW3F940</accession>
<feature type="transmembrane region" description="Helical" evidence="5">
    <location>
        <begin position="121"/>
        <end position="142"/>
    </location>
</feature>
<evidence type="ECO:0000256" key="2">
    <source>
        <dbReference type="ARBA" id="ARBA00022692"/>
    </source>
</evidence>
<reference evidence="8" key="1">
    <citation type="journal article" date="2019" name="Int. J. Syst. Evol. Microbiol.">
        <title>The Global Catalogue of Microorganisms (GCM) 10K type strain sequencing project: providing services to taxonomists for standard genome sequencing and annotation.</title>
        <authorList>
            <consortium name="The Broad Institute Genomics Platform"/>
            <consortium name="The Broad Institute Genome Sequencing Center for Infectious Disease"/>
            <person name="Wu L."/>
            <person name="Ma J."/>
        </authorList>
    </citation>
    <scope>NUCLEOTIDE SEQUENCE [LARGE SCALE GENOMIC DNA]</scope>
    <source>
        <strain evidence="8">CCUG 58412</strain>
    </source>
</reference>
<evidence type="ECO:0000256" key="1">
    <source>
        <dbReference type="ARBA" id="ARBA00004370"/>
    </source>
</evidence>
<proteinExistence type="predicted"/>
<sequence length="377" mass="43258">MIQKLRLAIRNDLEAPEESRRFGSGWLSGVAALVLGIASLCLLLGERLQGVFSTQMLAPLYALPQFTLIIQGLIVGSFLLACTNLILRRNRILGFSAIVLVLLTMTIAQTLAAQAARSNSLALSLDWFVLNILLTGFLFIPLEKLFGRLTQQALFRDEWREDLFYFLISSVFVQTLTLFTLAPAMTVLHYTGDWATFREAVASQPLWLQVIEIMFLTDFVQYWFHRAFHQLPFLWGFHAVHHSAKKMDWLAGSRMHIVEIIGLRSMTVIPMYVLGFAEAALHIYILLVYLNATFVHANVRFNVEWLKPFIVTPRFHHWHHGIEKEAIDVNFAIHFPLFDKLFGTYYMPKNQWPSGYGIGGHPVPNGYWKQLLYPFKK</sequence>
<dbReference type="EC" id="1.-.-.-" evidence="7"/>
<feature type="transmembrane region" description="Helical" evidence="5">
    <location>
        <begin position="65"/>
        <end position="87"/>
    </location>
</feature>
<evidence type="ECO:0000313" key="7">
    <source>
        <dbReference type="EMBL" id="MFD0914389.1"/>
    </source>
</evidence>
<dbReference type="InterPro" id="IPR006694">
    <property type="entry name" value="Fatty_acid_hydroxylase"/>
</dbReference>
<feature type="transmembrane region" description="Helical" evidence="5">
    <location>
        <begin position="163"/>
        <end position="186"/>
    </location>
</feature>
<comment type="caution">
    <text evidence="7">The sequence shown here is derived from an EMBL/GenBank/DDBJ whole genome shotgun (WGS) entry which is preliminary data.</text>
</comment>
<keyword evidence="2 5" id="KW-0812">Transmembrane</keyword>
<evidence type="ECO:0000256" key="5">
    <source>
        <dbReference type="SAM" id="Phobius"/>
    </source>
</evidence>
<comment type="subcellular location">
    <subcellularLocation>
        <location evidence="1">Membrane</location>
    </subcellularLocation>
</comment>
<evidence type="ECO:0000256" key="3">
    <source>
        <dbReference type="ARBA" id="ARBA00022989"/>
    </source>
</evidence>
<keyword evidence="8" id="KW-1185">Reference proteome</keyword>
<feature type="transmembrane region" description="Helical" evidence="5">
    <location>
        <begin position="94"/>
        <end position="115"/>
    </location>
</feature>
<organism evidence="7 8">
    <name type="scientific">Methylophilus luteus</name>
    <dbReference type="NCBI Taxonomy" id="640108"/>
    <lineage>
        <taxon>Bacteria</taxon>
        <taxon>Pseudomonadati</taxon>
        <taxon>Pseudomonadota</taxon>
        <taxon>Betaproteobacteria</taxon>
        <taxon>Nitrosomonadales</taxon>
        <taxon>Methylophilaceae</taxon>
        <taxon>Methylophilus</taxon>
    </lineage>
</organism>
<feature type="transmembrane region" description="Helical" evidence="5">
    <location>
        <begin position="279"/>
        <end position="299"/>
    </location>
</feature>
<feature type="transmembrane region" description="Helical" evidence="5">
    <location>
        <begin position="26"/>
        <end position="45"/>
    </location>
</feature>
<dbReference type="InterPro" id="IPR050307">
    <property type="entry name" value="Sterol_Desaturase_Related"/>
</dbReference>
<gene>
    <name evidence="7" type="ORF">ACFQ1Z_12580</name>
</gene>
<feature type="domain" description="Fatty acid hydroxylase" evidence="6">
    <location>
        <begin position="213"/>
        <end position="344"/>
    </location>
</feature>
<dbReference type="Proteomes" id="UP001597128">
    <property type="component" value="Unassembled WGS sequence"/>
</dbReference>
<evidence type="ECO:0000256" key="4">
    <source>
        <dbReference type="ARBA" id="ARBA00023136"/>
    </source>
</evidence>
<dbReference type="PANTHER" id="PTHR11863">
    <property type="entry name" value="STEROL DESATURASE"/>
    <property type="match status" value="1"/>
</dbReference>
<dbReference type="GO" id="GO:0016491">
    <property type="term" value="F:oxidoreductase activity"/>
    <property type="evidence" value="ECO:0007669"/>
    <property type="project" value="UniProtKB-KW"/>
</dbReference>
<keyword evidence="7" id="KW-0560">Oxidoreductase</keyword>
<dbReference type="EMBL" id="JBHTKB010000003">
    <property type="protein sequence ID" value="MFD0914389.1"/>
    <property type="molecule type" value="Genomic_DNA"/>
</dbReference>
<protein>
    <submittedName>
        <fullName evidence="7">Sterol desaturase family protein</fullName>
        <ecNumber evidence="7">1.-.-.-</ecNumber>
    </submittedName>
</protein>
<name>A0ABW3F940_9PROT</name>
<evidence type="ECO:0000259" key="6">
    <source>
        <dbReference type="Pfam" id="PF04116"/>
    </source>
</evidence>
<dbReference type="Pfam" id="PF04116">
    <property type="entry name" value="FA_hydroxylase"/>
    <property type="match status" value="1"/>
</dbReference>
<dbReference type="RefSeq" id="WP_379058118.1">
    <property type="nucleotide sequence ID" value="NZ_JBHTKB010000003.1"/>
</dbReference>
<keyword evidence="4 5" id="KW-0472">Membrane</keyword>